<dbReference type="Pfam" id="PF09070">
    <property type="entry name" value="PFU"/>
    <property type="match status" value="1"/>
</dbReference>
<dbReference type="FunFam" id="2.130.10.10:FF:000236">
    <property type="entry name" value="Polyubiquitin binding protein (Doa1/Ufd3)"/>
    <property type="match status" value="1"/>
</dbReference>
<dbReference type="Pfam" id="PF08324">
    <property type="entry name" value="PUL"/>
    <property type="match status" value="1"/>
</dbReference>
<evidence type="ECO:0000259" key="7">
    <source>
        <dbReference type="PROSITE" id="PS51394"/>
    </source>
</evidence>
<feature type="repeat" description="WD" evidence="5">
    <location>
        <begin position="105"/>
        <end position="136"/>
    </location>
</feature>
<comment type="subcellular location">
    <subcellularLocation>
        <location evidence="1">Cytoplasm</location>
    </subcellularLocation>
</comment>
<dbReference type="InterPro" id="IPR001680">
    <property type="entry name" value="WD40_rpt"/>
</dbReference>
<keyword evidence="3 5" id="KW-0853">WD repeat</keyword>
<feature type="region of interest" description="Disordered" evidence="6">
    <location>
        <begin position="459"/>
        <end position="502"/>
    </location>
</feature>
<evidence type="ECO:0000313" key="10">
    <source>
        <dbReference type="Proteomes" id="UP000178912"/>
    </source>
</evidence>
<keyword evidence="10" id="KW-1185">Reference proteome</keyword>
<evidence type="ECO:0000256" key="3">
    <source>
        <dbReference type="ARBA" id="ARBA00022574"/>
    </source>
</evidence>
<keyword evidence="4" id="KW-0677">Repeat</keyword>
<dbReference type="EMBL" id="FJUX01000175">
    <property type="protein sequence ID" value="CZT13096.1"/>
    <property type="molecule type" value="Genomic_DNA"/>
</dbReference>
<reference evidence="10" key="1">
    <citation type="submission" date="2016-03" db="EMBL/GenBank/DDBJ databases">
        <authorList>
            <person name="Guldener U."/>
        </authorList>
    </citation>
    <scope>NUCLEOTIDE SEQUENCE [LARGE SCALE GENOMIC DNA]</scope>
    <source>
        <strain evidence="10">04CH-RAC-A.6.1</strain>
    </source>
</reference>
<dbReference type="AlphaFoldDB" id="A0A1E1LRK0"/>
<keyword evidence="2" id="KW-0963">Cytoplasm</keyword>
<feature type="domain" description="PUL" evidence="8">
    <location>
        <begin position="500"/>
        <end position="773"/>
    </location>
</feature>
<dbReference type="SMART" id="SM00320">
    <property type="entry name" value="WD40"/>
    <property type="match status" value="6"/>
</dbReference>
<dbReference type="Pfam" id="PF00400">
    <property type="entry name" value="WD40"/>
    <property type="match status" value="6"/>
</dbReference>
<dbReference type="GO" id="GO:0005634">
    <property type="term" value="C:nucleus"/>
    <property type="evidence" value="ECO:0007669"/>
    <property type="project" value="TreeGrafter"/>
</dbReference>
<dbReference type="Gene3D" id="1.25.10.10">
    <property type="entry name" value="Leucine-rich Repeat Variant"/>
    <property type="match status" value="1"/>
</dbReference>
<feature type="domain" description="PFU" evidence="7">
    <location>
        <begin position="370"/>
        <end position="466"/>
    </location>
</feature>
<feature type="repeat" description="WD" evidence="5">
    <location>
        <begin position="232"/>
        <end position="263"/>
    </location>
</feature>
<dbReference type="InterPro" id="IPR015155">
    <property type="entry name" value="PFU"/>
</dbReference>
<organism evidence="9 10">
    <name type="scientific">Rhynchosporium agropyri</name>
    <dbReference type="NCBI Taxonomy" id="914238"/>
    <lineage>
        <taxon>Eukaryota</taxon>
        <taxon>Fungi</taxon>
        <taxon>Dikarya</taxon>
        <taxon>Ascomycota</taxon>
        <taxon>Pezizomycotina</taxon>
        <taxon>Leotiomycetes</taxon>
        <taxon>Helotiales</taxon>
        <taxon>Ploettnerulaceae</taxon>
        <taxon>Rhynchosporium</taxon>
    </lineage>
</organism>
<dbReference type="PROSITE" id="PS50294">
    <property type="entry name" value="WD_REPEATS_REGION"/>
    <property type="match status" value="2"/>
</dbReference>
<dbReference type="GO" id="GO:0010992">
    <property type="term" value="P:ubiquitin recycling"/>
    <property type="evidence" value="ECO:0007669"/>
    <property type="project" value="TreeGrafter"/>
</dbReference>
<dbReference type="Gene3D" id="3.10.20.870">
    <property type="entry name" value="PFU (PLAA family ubiquitin binding), C-terminal domain"/>
    <property type="match status" value="1"/>
</dbReference>
<protein>
    <submittedName>
        <fullName evidence="9">Related to phospholipase a-2-activating protein</fullName>
    </submittedName>
</protein>
<evidence type="ECO:0000313" key="9">
    <source>
        <dbReference type="EMBL" id="CZT13096.1"/>
    </source>
</evidence>
<dbReference type="Proteomes" id="UP000178912">
    <property type="component" value="Unassembled WGS sequence"/>
</dbReference>
<feature type="compositionally biased region" description="Polar residues" evidence="6">
    <location>
        <begin position="459"/>
        <end position="471"/>
    </location>
</feature>
<evidence type="ECO:0000256" key="4">
    <source>
        <dbReference type="ARBA" id="ARBA00022737"/>
    </source>
</evidence>
<dbReference type="FunFam" id="3.10.20.870:FF:000003">
    <property type="entry name" value="Polyubiquitin binding (Doa1 Ufd3) protein"/>
    <property type="match status" value="1"/>
</dbReference>
<dbReference type="Gene3D" id="2.130.10.10">
    <property type="entry name" value="YVTN repeat-like/Quinoprotein amine dehydrogenase"/>
    <property type="match status" value="1"/>
</dbReference>
<dbReference type="InterPro" id="IPR011989">
    <property type="entry name" value="ARM-like"/>
</dbReference>
<gene>
    <name evidence="9" type="ORF">RAG0_16682</name>
</gene>
<dbReference type="InterPro" id="IPR038122">
    <property type="entry name" value="PFU_sf"/>
</dbReference>
<dbReference type="GO" id="GO:0005737">
    <property type="term" value="C:cytoplasm"/>
    <property type="evidence" value="ECO:0007669"/>
    <property type="project" value="UniProtKB-SubCell"/>
</dbReference>
<dbReference type="CDD" id="cd00200">
    <property type="entry name" value="WD40"/>
    <property type="match status" value="1"/>
</dbReference>
<name>A0A1E1LRK0_9HELO</name>
<dbReference type="SUPFAM" id="SSF50978">
    <property type="entry name" value="WD40 repeat-like"/>
    <property type="match status" value="1"/>
</dbReference>
<dbReference type="InterPro" id="IPR015943">
    <property type="entry name" value="WD40/YVTN_repeat-like_dom_sf"/>
</dbReference>
<dbReference type="PROSITE" id="PS51394">
    <property type="entry name" value="PFU"/>
    <property type="match status" value="1"/>
</dbReference>
<dbReference type="PROSITE" id="PS50082">
    <property type="entry name" value="WD_REPEATS_2"/>
    <property type="match status" value="3"/>
</dbReference>
<dbReference type="OrthoDB" id="10265988at2759"/>
<evidence type="ECO:0000259" key="8">
    <source>
        <dbReference type="PROSITE" id="PS51396"/>
    </source>
</evidence>
<evidence type="ECO:0000256" key="1">
    <source>
        <dbReference type="ARBA" id="ARBA00004496"/>
    </source>
</evidence>
<dbReference type="InterPro" id="IPR013535">
    <property type="entry name" value="PUL_dom"/>
</dbReference>
<dbReference type="InterPro" id="IPR036322">
    <property type="entry name" value="WD40_repeat_dom_sf"/>
</dbReference>
<evidence type="ECO:0000256" key="5">
    <source>
        <dbReference type="PROSITE-ProRule" id="PRU00221"/>
    </source>
</evidence>
<dbReference type="GO" id="GO:0043161">
    <property type="term" value="P:proteasome-mediated ubiquitin-dependent protein catabolic process"/>
    <property type="evidence" value="ECO:0007669"/>
    <property type="project" value="TreeGrafter"/>
</dbReference>
<dbReference type="PROSITE" id="PS51396">
    <property type="entry name" value="PUL"/>
    <property type="match status" value="1"/>
</dbReference>
<evidence type="ECO:0000256" key="6">
    <source>
        <dbReference type="SAM" id="MobiDB-lite"/>
    </source>
</evidence>
<dbReference type="PANTHER" id="PTHR19849">
    <property type="entry name" value="PHOSPHOLIPASE A-2-ACTIVATING PROTEIN"/>
    <property type="match status" value="1"/>
</dbReference>
<sequence length="775" mass="83450">MAEYKISATLAEHEDDVRGVAFPSPKAVLSASRDGTVRLWKHLSANPPLFDGTISSHAGSWMNTVAFLPPSPDFPEGLIIASGKDVVIDVRQPTKAAEEDAEALLLGHSRDVCALDVDPAGRYIVSGSWDHDARVFPVGKWECSAVLSGHEGTVWAVLAYDVDTIVTGCADQKIRIFNKAGKLLKVFQGGNSPVRALCRLPQGHPSGGDFASADNDGAIRLWTVSGKNVGELLGHESFIYSLAALPSGELVSSGEDRTMRIWKGNQCIQTITHPAISVWAVAVCAENGDIVSGASDRIVRVFTRDPERYADAENTALFEDAVKASSIPQQTLDVNKENMPGPEFLTQKSGTKDGQIVTIRELDGSVTAHSWSSGQGEWTLVGTVVDAVGSSNKKTEYKGQEYDFVFDVDMEDGKPPLKLPYNVSQNPYDAATKFIQDNEAPITYLEQVANFIIQNTQGATIGQSQPQQTGAGSDPWGSENRYRPGSDQPSAPTPNAPPKKSLPQKEYLSILNGRIPPIQKKLAELSQALVASGKKELGIFPNEISTLDALCKHLEAPGANTTSVSFEDSLELIVKLVTKWPYTDRLPGLDLLRLMIVAPETAEFDHPGGNVVTLLLVGAFEAKPPAENHVMMATRAFANLFASPEGRALAGVEFDRIKAVLSIAVVSSKNRNLLVAVATVYINYAVLFLEDKDAANFEHALGIVDMLAQILTSHNDAEIVFRSLVAVGTVICLGEEIKSAAKDVYGIEKCIATAVSKAIDPRIKTAAKEVVELLK</sequence>
<accession>A0A1E1LRK0</accession>
<dbReference type="GO" id="GO:0043130">
    <property type="term" value="F:ubiquitin binding"/>
    <property type="evidence" value="ECO:0007669"/>
    <property type="project" value="TreeGrafter"/>
</dbReference>
<proteinExistence type="predicted"/>
<feature type="repeat" description="WD" evidence="5">
    <location>
        <begin position="10"/>
        <end position="41"/>
    </location>
</feature>
<evidence type="ECO:0000256" key="2">
    <source>
        <dbReference type="ARBA" id="ARBA00022490"/>
    </source>
</evidence>
<dbReference type="PANTHER" id="PTHR19849:SF0">
    <property type="entry name" value="PHOSPHOLIPASE A-2-ACTIVATING PROTEIN"/>
    <property type="match status" value="1"/>
</dbReference>